<dbReference type="EMBL" id="CP036425">
    <property type="protein sequence ID" value="QDU32742.1"/>
    <property type="molecule type" value="Genomic_DNA"/>
</dbReference>
<reference evidence="1 2" key="1">
    <citation type="submission" date="2019-02" db="EMBL/GenBank/DDBJ databases">
        <title>Deep-cultivation of Planctomycetes and their phenomic and genomic characterization uncovers novel biology.</title>
        <authorList>
            <person name="Wiegand S."/>
            <person name="Jogler M."/>
            <person name="Boedeker C."/>
            <person name="Pinto D."/>
            <person name="Vollmers J."/>
            <person name="Rivas-Marin E."/>
            <person name="Kohn T."/>
            <person name="Peeters S.H."/>
            <person name="Heuer A."/>
            <person name="Rast P."/>
            <person name="Oberbeckmann S."/>
            <person name="Bunk B."/>
            <person name="Jeske O."/>
            <person name="Meyerdierks A."/>
            <person name="Storesund J.E."/>
            <person name="Kallscheuer N."/>
            <person name="Luecker S."/>
            <person name="Lage O.M."/>
            <person name="Pohl T."/>
            <person name="Merkel B.J."/>
            <person name="Hornburger P."/>
            <person name="Mueller R.-W."/>
            <person name="Bruemmer F."/>
            <person name="Labrenz M."/>
            <person name="Spormann A.M."/>
            <person name="Op den Camp H."/>
            <person name="Overmann J."/>
            <person name="Amann R."/>
            <person name="Jetten M.S.M."/>
            <person name="Mascher T."/>
            <person name="Medema M.H."/>
            <person name="Devos D.P."/>
            <person name="Kaster A.-K."/>
            <person name="Ovreas L."/>
            <person name="Rohde M."/>
            <person name="Galperin M.Y."/>
            <person name="Jogler C."/>
        </authorList>
    </citation>
    <scope>NUCLEOTIDE SEQUENCE [LARGE SCALE GENOMIC DNA]</scope>
    <source>
        <strain evidence="1 2">KS4</strain>
    </source>
</reference>
<sequence>MHYNARMSDRLNQLQKMFDADPTDPFVTYGIALEHAKTEDFQTAIDWLDKTLDLDKHYCYAYFQKAKMLSELGEDHDAKSVLNLGIKMAVESGDDHAAQEINDLLEMME</sequence>
<organism evidence="1 2">
    <name type="scientific">Poriferisphaera corsica</name>
    <dbReference type="NCBI Taxonomy" id="2528020"/>
    <lineage>
        <taxon>Bacteria</taxon>
        <taxon>Pseudomonadati</taxon>
        <taxon>Planctomycetota</taxon>
        <taxon>Phycisphaerae</taxon>
        <taxon>Phycisphaerales</taxon>
        <taxon>Phycisphaeraceae</taxon>
        <taxon>Poriferisphaera</taxon>
    </lineage>
</organism>
<dbReference type="Gene3D" id="1.25.40.10">
    <property type="entry name" value="Tetratricopeptide repeat domain"/>
    <property type="match status" value="1"/>
</dbReference>
<evidence type="ECO:0000313" key="1">
    <source>
        <dbReference type="EMBL" id="QDU32742.1"/>
    </source>
</evidence>
<accession>A0A517YR90</accession>
<dbReference type="InterPro" id="IPR011990">
    <property type="entry name" value="TPR-like_helical_dom_sf"/>
</dbReference>
<protein>
    <submittedName>
        <fullName evidence="1">Uncharacterized protein</fullName>
    </submittedName>
</protein>
<dbReference type="Proteomes" id="UP000317369">
    <property type="component" value="Chromosome"/>
</dbReference>
<dbReference type="AlphaFoldDB" id="A0A517YR90"/>
<dbReference type="SUPFAM" id="SSF48452">
    <property type="entry name" value="TPR-like"/>
    <property type="match status" value="1"/>
</dbReference>
<keyword evidence="2" id="KW-1185">Reference proteome</keyword>
<proteinExistence type="predicted"/>
<name>A0A517YR90_9BACT</name>
<dbReference type="KEGG" id="pcor:KS4_07760"/>
<evidence type="ECO:0000313" key="2">
    <source>
        <dbReference type="Proteomes" id="UP000317369"/>
    </source>
</evidence>
<gene>
    <name evidence="1" type="ORF">KS4_07760</name>
</gene>